<evidence type="ECO:0000313" key="3">
    <source>
        <dbReference type="Proteomes" id="UP000319716"/>
    </source>
</evidence>
<accession>A0A4Y1Z9G6</accession>
<comment type="caution">
    <text evidence="2">The sequence shown here is derived from an EMBL/GenBank/DDBJ whole genome shotgun (WGS) entry which is preliminary data.</text>
</comment>
<dbReference type="EMBL" id="BEXB01000006">
    <property type="protein sequence ID" value="GAY75583.1"/>
    <property type="molecule type" value="Genomic_DNA"/>
</dbReference>
<dbReference type="AlphaFoldDB" id="A0A4Y1Z9G6"/>
<reference evidence="2 3" key="1">
    <citation type="submission" date="2017-11" db="EMBL/GenBank/DDBJ databases">
        <title>Draft Genome Sequence of Sporolactobacillus inulinus NBRC 111894 Isolated from Koso, a Japanese Sugar-Vegetable Fermented Beverage.</title>
        <authorList>
            <person name="Chiou T.Y."/>
            <person name="Oshima K."/>
            <person name="Suda W."/>
            <person name="Hattori M."/>
            <person name="Takahashi T."/>
        </authorList>
    </citation>
    <scope>NUCLEOTIDE SEQUENCE [LARGE SCALE GENOMIC DNA]</scope>
    <source>
        <strain evidence="2 3">NBRC111894</strain>
    </source>
</reference>
<sequence>MNKVGFFKSIQFKVVLIYTLLILLAMQLIGVYFADRVKTITLDSFENSLESQSQLIAWNVGEAIRQAQESNVEDPNHVADQIQNQLLEIDANIREIEVIDDNMVIVAADEKHRDAVGNGRQTNWPFRIFHPPRRINFGVPTGRAVNVSTL</sequence>
<keyword evidence="2" id="KW-0418">Kinase</keyword>
<keyword evidence="1" id="KW-0472">Membrane</keyword>
<dbReference type="Proteomes" id="UP000319716">
    <property type="component" value="Unassembled WGS sequence"/>
</dbReference>
<feature type="transmembrane region" description="Helical" evidence="1">
    <location>
        <begin position="12"/>
        <end position="34"/>
    </location>
</feature>
<dbReference type="Gene3D" id="3.30.450.20">
    <property type="entry name" value="PAS domain"/>
    <property type="match status" value="1"/>
</dbReference>
<gene>
    <name evidence="2" type="ORF">NBRC111894_1137</name>
</gene>
<proteinExistence type="predicted"/>
<evidence type="ECO:0000256" key="1">
    <source>
        <dbReference type="SAM" id="Phobius"/>
    </source>
</evidence>
<protein>
    <submittedName>
        <fullName evidence="2">Two-component sensor kinase SA14-24</fullName>
    </submittedName>
</protein>
<keyword evidence="2" id="KW-0808">Transferase</keyword>
<name>A0A4Y1Z9G6_9BACL</name>
<organism evidence="2 3">
    <name type="scientific">Sporolactobacillus inulinus</name>
    <dbReference type="NCBI Taxonomy" id="2078"/>
    <lineage>
        <taxon>Bacteria</taxon>
        <taxon>Bacillati</taxon>
        <taxon>Bacillota</taxon>
        <taxon>Bacilli</taxon>
        <taxon>Bacillales</taxon>
        <taxon>Sporolactobacillaceae</taxon>
        <taxon>Sporolactobacillus</taxon>
    </lineage>
</organism>
<keyword evidence="1" id="KW-1133">Transmembrane helix</keyword>
<dbReference type="GO" id="GO:0016301">
    <property type="term" value="F:kinase activity"/>
    <property type="evidence" value="ECO:0007669"/>
    <property type="project" value="UniProtKB-KW"/>
</dbReference>
<keyword evidence="1" id="KW-0812">Transmembrane</keyword>
<evidence type="ECO:0000313" key="2">
    <source>
        <dbReference type="EMBL" id="GAY75583.1"/>
    </source>
</evidence>